<evidence type="ECO:0000313" key="15">
    <source>
        <dbReference type="EMBL" id="CAE7641075.1"/>
    </source>
</evidence>
<dbReference type="InterPro" id="IPR028325">
    <property type="entry name" value="VG_K_chnl"/>
</dbReference>
<keyword evidence="3" id="KW-0633">Potassium transport</keyword>
<dbReference type="AlphaFoldDB" id="A0A812VMC5"/>
<feature type="region of interest" description="Disordered" evidence="12">
    <location>
        <begin position="1"/>
        <end position="21"/>
    </location>
</feature>
<keyword evidence="8 13" id="KW-1133">Transmembrane helix</keyword>
<gene>
    <name evidence="15" type="primary">KCNB1</name>
    <name evidence="15" type="ORF">SPIL2461_LOCUS16974</name>
</gene>
<keyword evidence="4 13" id="KW-0812">Transmembrane</keyword>
<evidence type="ECO:0000256" key="12">
    <source>
        <dbReference type="SAM" id="MobiDB-lite"/>
    </source>
</evidence>
<dbReference type="GO" id="GO:0001508">
    <property type="term" value="P:action potential"/>
    <property type="evidence" value="ECO:0007669"/>
    <property type="project" value="TreeGrafter"/>
</dbReference>
<evidence type="ECO:0000256" key="4">
    <source>
        <dbReference type="ARBA" id="ARBA00022692"/>
    </source>
</evidence>
<evidence type="ECO:0000256" key="5">
    <source>
        <dbReference type="ARBA" id="ARBA00022826"/>
    </source>
</evidence>
<dbReference type="Gene3D" id="1.20.120.350">
    <property type="entry name" value="Voltage-gated potassium channels. Chain C"/>
    <property type="match status" value="1"/>
</dbReference>
<evidence type="ECO:0000256" key="2">
    <source>
        <dbReference type="ARBA" id="ARBA00022448"/>
    </source>
</evidence>
<keyword evidence="9" id="KW-0406">Ion transport</keyword>
<evidence type="ECO:0000256" key="11">
    <source>
        <dbReference type="ARBA" id="ARBA00023303"/>
    </source>
</evidence>
<feature type="domain" description="Ion transport" evidence="14">
    <location>
        <begin position="58"/>
        <end position="190"/>
    </location>
</feature>
<feature type="transmembrane region" description="Helical" evidence="13">
    <location>
        <begin position="169"/>
        <end position="188"/>
    </location>
</feature>
<dbReference type="PANTHER" id="PTHR11537">
    <property type="entry name" value="VOLTAGE-GATED POTASSIUM CHANNEL"/>
    <property type="match status" value="1"/>
</dbReference>
<dbReference type="EMBL" id="CAJNIZ010042861">
    <property type="protein sequence ID" value="CAE7641075.1"/>
    <property type="molecule type" value="Genomic_DNA"/>
</dbReference>
<evidence type="ECO:0000259" key="14">
    <source>
        <dbReference type="Pfam" id="PF00520"/>
    </source>
</evidence>
<feature type="transmembrane region" description="Helical" evidence="13">
    <location>
        <begin position="104"/>
        <end position="121"/>
    </location>
</feature>
<accession>A0A812VMC5</accession>
<proteinExistence type="predicted"/>
<comment type="caution">
    <text evidence="15">The sequence shown here is derived from an EMBL/GenBank/DDBJ whole genome shotgun (WGS) entry which is preliminary data.</text>
</comment>
<evidence type="ECO:0000256" key="3">
    <source>
        <dbReference type="ARBA" id="ARBA00022538"/>
    </source>
</evidence>
<evidence type="ECO:0000256" key="7">
    <source>
        <dbReference type="ARBA" id="ARBA00022958"/>
    </source>
</evidence>
<dbReference type="PANTHER" id="PTHR11537:SF254">
    <property type="entry name" value="POTASSIUM VOLTAGE-GATED CHANNEL PROTEIN SHAB"/>
    <property type="match status" value="1"/>
</dbReference>
<name>A0A812VMC5_SYMPI</name>
<comment type="subcellular location">
    <subcellularLocation>
        <location evidence="1">Membrane</location>
        <topology evidence="1">Multi-pass membrane protein</topology>
    </subcellularLocation>
</comment>
<evidence type="ECO:0000256" key="1">
    <source>
        <dbReference type="ARBA" id="ARBA00004141"/>
    </source>
</evidence>
<keyword evidence="10 13" id="KW-0472">Membrane</keyword>
<dbReference type="GO" id="GO:0005249">
    <property type="term" value="F:voltage-gated potassium channel activity"/>
    <property type="evidence" value="ECO:0007669"/>
    <property type="project" value="InterPro"/>
</dbReference>
<sequence>MPKHFGPHLREMRNSHRQAPSSIYPESIQEIRRSLYWILEEPDASSDVPRVLTIGVACLNVLLILLSLVSLVMETTPAWEPKLLQSCRTAELPRRYAMRFERVFCLRVCDVFGASAVEWFFKPLNLCDLLAIVPVYAQTVVRQWDLEFLRVLRVVRLFKIGHYSEGVRIMNAALFNSLPGACNVYILLFCESSRLRRRSALYVLIFLFVIGGERARGELTDMGE</sequence>
<evidence type="ECO:0000313" key="16">
    <source>
        <dbReference type="Proteomes" id="UP000649617"/>
    </source>
</evidence>
<evidence type="ECO:0000256" key="8">
    <source>
        <dbReference type="ARBA" id="ARBA00022989"/>
    </source>
</evidence>
<dbReference type="Pfam" id="PF00520">
    <property type="entry name" value="Ion_trans"/>
    <property type="match status" value="1"/>
</dbReference>
<keyword evidence="11" id="KW-0407">Ion channel</keyword>
<keyword evidence="5" id="KW-0631">Potassium channel</keyword>
<evidence type="ECO:0000256" key="6">
    <source>
        <dbReference type="ARBA" id="ARBA00022882"/>
    </source>
</evidence>
<feature type="transmembrane region" description="Helical" evidence="13">
    <location>
        <begin position="51"/>
        <end position="73"/>
    </location>
</feature>
<dbReference type="Proteomes" id="UP000649617">
    <property type="component" value="Unassembled WGS sequence"/>
</dbReference>
<keyword evidence="6" id="KW-0851">Voltage-gated channel</keyword>
<reference evidence="15" key="1">
    <citation type="submission" date="2021-02" db="EMBL/GenBank/DDBJ databases">
        <authorList>
            <person name="Dougan E. K."/>
            <person name="Rhodes N."/>
            <person name="Thang M."/>
            <person name="Chan C."/>
        </authorList>
    </citation>
    <scope>NUCLEOTIDE SEQUENCE</scope>
</reference>
<evidence type="ECO:0000256" key="13">
    <source>
        <dbReference type="SAM" id="Phobius"/>
    </source>
</evidence>
<dbReference type="InterPro" id="IPR027359">
    <property type="entry name" value="Volt_channel_dom_sf"/>
</dbReference>
<dbReference type="GO" id="GO:0008076">
    <property type="term" value="C:voltage-gated potassium channel complex"/>
    <property type="evidence" value="ECO:0007669"/>
    <property type="project" value="InterPro"/>
</dbReference>
<keyword evidence="7" id="KW-0630">Potassium</keyword>
<protein>
    <submittedName>
        <fullName evidence="15">KCNB1 protein</fullName>
    </submittedName>
</protein>
<evidence type="ECO:0000256" key="10">
    <source>
        <dbReference type="ARBA" id="ARBA00023136"/>
    </source>
</evidence>
<evidence type="ECO:0000256" key="9">
    <source>
        <dbReference type="ARBA" id="ARBA00023065"/>
    </source>
</evidence>
<dbReference type="InterPro" id="IPR005821">
    <property type="entry name" value="Ion_trans_dom"/>
</dbReference>
<organism evidence="15 16">
    <name type="scientific">Symbiodinium pilosum</name>
    <name type="common">Dinoflagellate</name>
    <dbReference type="NCBI Taxonomy" id="2952"/>
    <lineage>
        <taxon>Eukaryota</taxon>
        <taxon>Sar</taxon>
        <taxon>Alveolata</taxon>
        <taxon>Dinophyceae</taxon>
        <taxon>Suessiales</taxon>
        <taxon>Symbiodiniaceae</taxon>
        <taxon>Symbiodinium</taxon>
    </lineage>
</organism>
<keyword evidence="16" id="KW-1185">Reference proteome</keyword>
<dbReference type="SUPFAM" id="SSF81324">
    <property type="entry name" value="Voltage-gated potassium channels"/>
    <property type="match status" value="1"/>
</dbReference>
<keyword evidence="2" id="KW-0813">Transport</keyword>
<dbReference type="OrthoDB" id="194358at2759"/>